<feature type="compositionally biased region" description="Low complexity" evidence="1">
    <location>
        <begin position="85"/>
        <end position="95"/>
    </location>
</feature>
<organism evidence="2 3">
    <name type="scientific">Arachis hypogaea</name>
    <name type="common">Peanut</name>
    <dbReference type="NCBI Taxonomy" id="3818"/>
    <lineage>
        <taxon>Eukaryota</taxon>
        <taxon>Viridiplantae</taxon>
        <taxon>Streptophyta</taxon>
        <taxon>Embryophyta</taxon>
        <taxon>Tracheophyta</taxon>
        <taxon>Spermatophyta</taxon>
        <taxon>Magnoliopsida</taxon>
        <taxon>eudicotyledons</taxon>
        <taxon>Gunneridae</taxon>
        <taxon>Pentapetalae</taxon>
        <taxon>rosids</taxon>
        <taxon>fabids</taxon>
        <taxon>Fabales</taxon>
        <taxon>Fabaceae</taxon>
        <taxon>Papilionoideae</taxon>
        <taxon>50 kb inversion clade</taxon>
        <taxon>dalbergioids sensu lato</taxon>
        <taxon>Dalbergieae</taxon>
        <taxon>Pterocarpus clade</taxon>
        <taxon>Arachis</taxon>
    </lineage>
</organism>
<feature type="region of interest" description="Disordered" evidence="1">
    <location>
        <begin position="29"/>
        <end position="59"/>
    </location>
</feature>
<gene>
    <name evidence="2" type="ORF">Ahy_A06g030411</name>
</gene>
<sequence>MGHIIAHTTLLYSLFQHVELPPILPPVYKKQIGRPKLKRDRKNDGPKEPTPEPHRTPRKYGHITCKYCLKTRHNSRSCSKKKEAMAGSAGGPSSSQHFSAGETVVDDEEEAARLKKIFWE</sequence>
<dbReference type="Proteomes" id="UP000289738">
    <property type="component" value="Chromosome A06"/>
</dbReference>
<evidence type="ECO:0000256" key="1">
    <source>
        <dbReference type="SAM" id="MobiDB-lite"/>
    </source>
</evidence>
<dbReference type="EMBL" id="SDMP01000006">
    <property type="protein sequence ID" value="RYR55167.1"/>
    <property type="molecule type" value="Genomic_DNA"/>
</dbReference>
<feature type="compositionally biased region" description="Basic and acidic residues" evidence="1">
    <location>
        <begin position="41"/>
        <end position="55"/>
    </location>
</feature>
<dbReference type="AlphaFoldDB" id="A0A445CW54"/>
<feature type="region of interest" description="Disordered" evidence="1">
    <location>
        <begin position="76"/>
        <end position="106"/>
    </location>
</feature>
<evidence type="ECO:0000313" key="3">
    <source>
        <dbReference type="Proteomes" id="UP000289738"/>
    </source>
</evidence>
<name>A0A445CW54_ARAHY</name>
<proteinExistence type="predicted"/>
<feature type="compositionally biased region" description="Basic residues" evidence="1">
    <location>
        <begin position="31"/>
        <end position="40"/>
    </location>
</feature>
<keyword evidence="3" id="KW-1185">Reference proteome</keyword>
<protein>
    <submittedName>
        <fullName evidence="2">Uncharacterized protein</fullName>
    </submittedName>
</protein>
<comment type="caution">
    <text evidence="2">The sequence shown here is derived from an EMBL/GenBank/DDBJ whole genome shotgun (WGS) entry which is preliminary data.</text>
</comment>
<accession>A0A445CW54</accession>
<reference evidence="2 3" key="1">
    <citation type="submission" date="2019-01" db="EMBL/GenBank/DDBJ databases">
        <title>Sequencing of cultivated peanut Arachis hypogaea provides insights into genome evolution and oil improvement.</title>
        <authorList>
            <person name="Chen X."/>
        </authorList>
    </citation>
    <scope>NUCLEOTIDE SEQUENCE [LARGE SCALE GENOMIC DNA]</scope>
    <source>
        <strain evidence="3">cv. Fuhuasheng</strain>
        <tissue evidence="2">Leaves</tissue>
    </source>
</reference>
<evidence type="ECO:0000313" key="2">
    <source>
        <dbReference type="EMBL" id="RYR55167.1"/>
    </source>
</evidence>